<accession>A0A1J7HLS9</accession>
<protein>
    <submittedName>
        <fullName evidence="1">Uncharacterized protein</fullName>
    </submittedName>
</protein>
<proteinExistence type="predicted"/>
<dbReference type="Proteomes" id="UP000188354">
    <property type="component" value="Chromosome LG10"/>
</dbReference>
<dbReference type="AlphaFoldDB" id="A0A1J7HLS9"/>
<dbReference type="Gramene" id="OIW03305">
    <property type="protein sequence ID" value="OIW03305"/>
    <property type="gene ID" value="TanjilG_16454"/>
</dbReference>
<evidence type="ECO:0000313" key="2">
    <source>
        <dbReference type="Proteomes" id="UP000188354"/>
    </source>
</evidence>
<gene>
    <name evidence="1" type="ORF">TanjilG_16454</name>
</gene>
<keyword evidence="2" id="KW-1185">Reference proteome</keyword>
<reference evidence="1 2" key="1">
    <citation type="journal article" date="2017" name="Plant Biotechnol. J.">
        <title>A comprehensive draft genome sequence for lupin (Lupinus angustifolius), an emerging health food: insights into plant-microbe interactions and legume evolution.</title>
        <authorList>
            <person name="Hane J.K."/>
            <person name="Ming Y."/>
            <person name="Kamphuis L.G."/>
            <person name="Nelson M.N."/>
            <person name="Garg G."/>
            <person name="Atkins C.A."/>
            <person name="Bayer P.E."/>
            <person name="Bravo A."/>
            <person name="Bringans S."/>
            <person name="Cannon S."/>
            <person name="Edwards D."/>
            <person name="Foley R."/>
            <person name="Gao L.L."/>
            <person name="Harrison M.J."/>
            <person name="Huang W."/>
            <person name="Hurgobin B."/>
            <person name="Li S."/>
            <person name="Liu C.W."/>
            <person name="McGrath A."/>
            <person name="Morahan G."/>
            <person name="Murray J."/>
            <person name="Weller J."/>
            <person name="Jian J."/>
            <person name="Singh K.B."/>
        </authorList>
    </citation>
    <scope>NUCLEOTIDE SEQUENCE [LARGE SCALE GENOMIC DNA]</scope>
    <source>
        <strain evidence="2">cv. Tanjil</strain>
        <tissue evidence="1">Whole plant</tissue>
    </source>
</reference>
<name>A0A1J7HLS9_LUPAN</name>
<organism evidence="1 2">
    <name type="scientific">Lupinus angustifolius</name>
    <name type="common">Narrow-leaved blue lupine</name>
    <dbReference type="NCBI Taxonomy" id="3871"/>
    <lineage>
        <taxon>Eukaryota</taxon>
        <taxon>Viridiplantae</taxon>
        <taxon>Streptophyta</taxon>
        <taxon>Embryophyta</taxon>
        <taxon>Tracheophyta</taxon>
        <taxon>Spermatophyta</taxon>
        <taxon>Magnoliopsida</taxon>
        <taxon>eudicotyledons</taxon>
        <taxon>Gunneridae</taxon>
        <taxon>Pentapetalae</taxon>
        <taxon>rosids</taxon>
        <taxon>fabids</taxon>
        <taxon>Fabales</taxon>
        <taxon>Fabaceae</taxon>
        <taxon>Papilionoideae</taxon>
        <taxon>50 kb inversion clade</taxon>
        <taxon>genistoids sensu lato</taxon>
        <taxon>core genistoids</taxon>
        <taxon>Genisteae</taxon>
        <taxon>Lupinus</taxon>
    </lineage>
</organism>
<sequence>MKHKQLPKISAYIDHFTSFENILHAVATTSVLVDVIGEFVDLELSHPKSIPKKVIFIMRN</sequence>
<evidence type="ECO:0000313" key="1">
    <source>
        <dbReference type="EMBL" id="OIW03305.1"/>
    </source>
</evidence>
<dbReference type="EMBL" id="CM007370">
    <property type="protein sequence ID" value="OIW03305.1"/>
    <property type="molecule type" value="Genomic_DNA"/>
</dbReference>